<feature type="region of interest" description="Disordered" evidence="1">
    <location>
        <begin position="1"/>
        <end position="65"/>
    </location>
</feature>
<accession>A0AA91YUR0</accession>
<dbReference type="AlphaFoldDB" id="A0AA91YUR0"/>
<evidence type="ECO:0000313" key="2">
    <source>
        <dbReference type="EMBL" id="OXB89341.1"/>
    </source>
</evidence>
<comment type="caution">
    <text evidence="2">The sequence shown here is derived from an EMBL/GenBank/DDBJ whole genome shotgun (WGS) entry which is preliminary data.</text>
</comment>
<keyword evidence="3" id="KW-1185">Reference proteome</keyword>
<sequence>MRREKDSPWGRQLFRSHSSTRIRESSHRKILPKRPVRNTDFHKIGHVGGEGRLDVQGFPTGEESL</sequence>
<reference evidence="2 3" key="1">
    <citation type="submission" date="2017-05" db="EMBL/GenBank/DDBJ databases">
        <title>The genome sequence of Geobacillus thermocatenulatus DSM 730.</title>
        <authorList>
            <person name="Ramaloko W.T."/>
            <person name="Koen N."/>
            <person name="Polliack S."/>
            <person name="Aliyu H."/>
            <person name="Lebre P."/>
            <person name="Mohr T."/>
            <person name="Oswald F."/>
            <person name="Zwick M."/>
            <person name="Neumann A."/>
            <person name="Syldatk C."/>
            <person name="Cowan D."/>
            <person name="De Maayer P."/>
        </authorList>
    </citation>
    <scope>NUCLEOTIDE SEQUENCE [LARGE SCALE GENOMIC DNA]</scope>
    <source>
        <strain evidence="2 3">BGSC 93A1</strain>
    </source>
</reference>
<proteinExistence type="predicted"/>
<organism evidence="2 3">
    <name type="scientific">Geobacillus thermocatenulatus</name>
    <dbReference type="NCBI Taxonomy" id="33938"/>
    <lineage>
        <taxon>Bacteria</taxon>
        <taxon>Bacillati</taxon>
        <taxon>Bacillota</taxon>
        <taxon>Bacilli</taxon>
        <taxon>Bacillales</taxon>
        <taxon>Anoxybacillaceae</taxon>
        <taxon>Geobacillus</taxon>
        <taxon>Geobacillus thermoleovorans group</taxon>
    </lineage>
</organism>
<dbReference type="Proteomes" id="UP000198378">
    <property type="component" value="Unassembled WGS sequence"/>
</dbReference>
<name>A0AA91YUR0_9BACL</name>
<evidence type="ECO:0000313" key="3">
    <source>
        <dbReference type="Proteomes" id="UP000198378"/>
    </source>
</evidence>
<dbReference type="EMBL" id="NEWK01000001">
    <property type="protein sequence ID" value="OXB89341.1"/>
    <property type="molecule type" value="Genomic_DNA"/>
</dbReference>
<gene>
    <name evidence="2" type="ORF">B9L19_04525</name>
</gene>
<protein>
    <submittedName>
        <fullName evidence="2">Uncharacterized protein</fullName>
    </submittedName>
</protein>
<evidence type="ECO:0000256" key="1">
    <source>
        <dbReference type="SAM" id="MobiDB-lite"/>
    </source>
</evidence>
<feature type="compositionally biased region" description="Basic and acidic residues" evidence="1">
    <location>
        <begin position="37"/>
        <end position="53"/>
    </location>
</feature>